<dbReference type="GO" id="GO:0051539">
    <property type="term" value="F:4 iron, 4 sulfur cluster binding"/>
    <property type="evidence" value="ECO:0007669"/>
    <property type="project" value="UniProtKB-UniRule"/>
</dbReference>
<evidence type="ECO:0000313" key="11">
    <source>
        <dbReference type="Proteomes" id="UP000611762"/>
    </source>
</evidence>
<keyword evidence="6 7" id="KW-0414">Isoprene biosynthesis</keyword>
<dbReference type="InterPro" id="IPR045854">
    <property type="entry name" value="NO2/SO3_Rdtase_4Fe4S_sf"/>
</dbReference>
<evidence type="ECO:0000256" key="7">
    <source>
        <dbReference type="HAMAP-Rule" id="MF_00159"/>
    </source>
</evidence>
<protein>
    <recommendedName>
        <fullName evidence="7">4-hydroxy-3-methylbut-2-en-1-yl diphosphate synthase (flavodoxin)</fullName>
        <ecNumber evidence="7">1.17.7.3</ecNumber>
    </recommendedName>
    <alternativeName>
        <fullName evidence="7">1-hydroxy-2-methyl-2-(E)-butenyl 4-diphosphate synthase</fullName>
    </alternativeName>
</protein>
<keyword evidence="4 7" id="KW-0408">Iron</keyword>
<dbReference type="SUPFAM" id="SSF51717">
    <property type="entry name" value="Dihydropteroate synthetase-like"/>
    <property type="match status" value="1"/>
</dbReference>
<feature type="binding site" evidence="7">
    <location>
        <position position="264"/>
    </location>
    <ligand>
        <name>[4Fe-4S] cluster</name>
        <dbReference type="ChEBI" id="CHEBI:49883"/>
    </ligand>
</feature>
<comment type="cofactor">
    <cofactor evidence="7">
        <name>[4Fe-4S] cluster</name>
        <dbReference type="ChEBI" id="CHEBI:49883"/>
    </cofactor>
    <text evidence="7">Binds 1 [4Fe-4S] cluster.</text>
</comment>
<dbReference type="InterPro" id="IPR016425">
    <property type="entry name" value="IspG_bac"/>
</dbReference>
<evidence type="ECO:0000256" key="6">
    <source>
        <dbReference type="ARBA" id="ARBA00023229"/>
    </source>
</evidence>
<keyword evidence="11" id="KW-1185">Reference proteome</keyword>
<dbReference type="SUPFAM" id="SSF56014">
    <property type="entry name" value="Nitrite and sulphite reductase 4Fe-4S domain-like"/>
    <property type="match status" value="1"/>
</dbReference>
<dbReference type="EC" id="1.17.7.3" evidence="7"/>
<evidence type="ECO:0000256" key="4">
    <source>
        <dbReference type="ARBA" id="ARBA00023004"/>
    </source>
</evidence>
<comment type="similarity">
    <text evidence="7">Belongs to the IspG family.</text>
</comment>
<dbReference type="Pfam" id="PF04551">
    <property type="entry name" value="GcpE"/>
    <property type="match status" value="1"/>
</dbReference>
<dbReference type="Proteomes" id="UP000611762">
    <property type="component" value="Unassembled WGS sequence"/>
</dbReference>
<dbReference type="Gene3D" id="3.20.20.20">
    <property type="entry name" value="Dihydropteroate synthase-like"/>
    <property type="match status" value="1"/>
</dbReference>
<dbReference type="InterPro" id="IPR058579">
    <property type="entry name" value="IspG_C"/>
</dbReference>
<feature type="domain" description="IspG TIM-barrel" evidence="8">
    <location>
        <begin position="6"/>
        <end position="245"/>
    </location>
</feature>
<dbReference type="Pfam" id="PF26540">
    <property type="entry name" value="GcpE_C"/>
    <property type="match status" value="1"/>
</dbReference>
<dbReference type="PANTHER" id="PTHR30454">
    <property type="entry name" value="4-HYDROXY-3-METHYLBUT-2-EN-1-YL DIPHOSPHATE SYNTHASE"/>
    <property type="match status" value="1"/>
</dbReference>
<accession>A0A926DLD1</accession>
<dbReference type="GO" id="GO:0005506">
    <property type="term" value="F:iron ion binding"/>
    <property type="evidence" value="ECO:0007669"/>
    <property type="project" value="InterPro"/>
</dbReference>
<evidence type="ECO:0000256" key="3">
    <source>
        <dbReference type="ARBA" id="ARBA00023002"/>
    </source>
</evidence>
<comment type="caution">
    <text evidence="10">The sequence shown here is derived from an EMBL/GenBank/DDBJ whole genome shotgun (WGS) entry which is preliminary data.</text>
</comment>
<dbReference type="GO" id="GO:0019288">
    <property type="term" value="P:isopentenyl diphosphate biosynthetic process, methylerythritol 4-phosphate pathway"/>
    <property type="evidence" value="ECO:0007669"/>
    <property type="project" value="UniProtKB-UniRule"/>
</dbReference>
<evidence type="ECO:0000259" key="8">
    <source>
        <dbReference type="Pfam" id="PF04551"/>
    </source>
</evidence>
<dbReference type="HAMAP" id="MF_00159">
    <property type="entry name" value="IspG"/>
    <property type="match status" value="1"/>
</dbReference>
<feature type="binding site" evidence="7">
    <location>
        <position position="299"/>
    </location>
    <ligand>
        <name>[4Fe-4S] cluster</name>
        <dbReference type="ChEBI" id="CHEBI:49883"/>
    </ligand>
</feature>
<evidence type="ECO:0000256" key="2">
    <source>
        <dbReference type="ARBA" id="ARBA00022723"/>
    </source>
</evidence>
<dbReference type="FunFam" id="3.20.20.20:FF:000001">
    <property type="entry name" value="4-hydroxy-3-methylbut-2-en-1-yl diphosphate synthase (flavodoxin)"/>
    <property type="match status" value="1"/>
</dbReference>
<gene>
    <name evidence="7 10" type="primary">ispG</name>
    <name evidence="10" type="synonym">gcpE</name>
    <name evidence="10" type="ORF">H8698_05470</name>
</gene>
<sequence>MERRKTKSVKVGKFLISGDAPVTVQSMLNTKNGDAEAAVAQSQALKKVGCDIIRLAVTDEKSLEVVKELKKAIDLPLVADIQFDFRMALGAIAAGIDKIRLNPGNIGSADKVKSVVAAAAERKIPIRVGVNSGSVSKEIAAKYGRYSAEGLVLEAMRHIQILEDCNFEDIVISLKASNVATMIESYRLMASKCSYPLHLGVTEAGTSYSGTIKSAVGIGTLLAEGIGDTIRVSLTDQPEEEIRAGIEILKSLGLKKSGATLVSCPTCSRCSVNLIQIAKEVEERLANMPFPIKVAVMGCVVNGPGEAQDADIGITGANGEGLIFKKGKIIKKVPEDRIVDELFVEIEKLFKER</sequence>
<evidence type="ECO:0000256" key="1">
    <source>
        <dbReference type="ARBA" id="ARBA00022485"/>
    </source>
</evidence>
<dbReference type="RefSeq" id="WP_249311612.1">
    <property type="nucleotide sequence ID" value="NZ_JACRSU010000002.1"/>
</dbReference>
<organism evidence="10 11">
    <name type="scientific">Congzhengia minquanensis</name>
    <dbReference type="NCBI Taxonomy" id="2763657"/>
    <lineage>
        <taxon>Bacteria</taxon>
        <taxon>Bacillati</taxon>
        <taxon>Bacillota</taxon>
        <taxon>Clostridia</taxon>
        <taxon>Eubacteriales</taxon>
        <taxon>Oscillospiraceae</taxon>
        <taxon>Congzhengia</taxon>
    </lineage>
</organism>
<dbReference type="InterPro" id="IPR011005">
    <property type="entry name" value="Dihydropteroate_synth-like_sf"/>
</dbReference>
<evidence type="ECO:0000256" key="5">
    <source>
        <dbReference type="ARBA" id="ARBA00023014"/>
    </source>
</evidence>
<reference evidence="10" key="1">
    <citation type="submission" date="2020-08" db="EMBL/GenBank/DDBJ databases">
        <title>Genome public.</title>
        <authorList>
            <person name="Liu C."/>
            <person name="Sun Q."/>
        </authorList>
    </citation>
    <scope>NUCLEOTIDE SEQUENCE</scope>
    <source>
        <strain evidence="10">H8</strain>
    </source>
</reference>
<keyword evidence="1 7" id="KW-0004">4Fe-4S</keyword>
<feature type="domain" description="IspG C-terminal" evidence="9">
    <location>
        <begin position="261"/>
        <end position="348"/>
    </location>
</feature>
<dbReference type="NCBIfam" id="NF001540">
    <property type="entry name" value="PRK00366.1"/>
    <property type="match status" value="1"/>
</dbReference>
<proteinExistence type="inferred from homology"/>
<name>A0A926DLD1_9FIRM</name>
<dbReference type="Gene3D" id="3.30.413.10">
    <property type="entry name" value="Sulfite Reductase Hemoprotein, domain 1"/>
    <property type="match status" value="1"/>
</dbReference>
<comment type="function">
    <text evidence="7">Converts 2C-methyl-D-erythritol 2,4-cyclodiphosphate (ME-2,4cPP) into 1-hydroxy-2-methyl-2-(E)-butenyl 4-diphosphate.</text>
</comment>
<dbReference type="AlphaFoldDB" id="A0A926DLD1"/>
<dbReference type="PANTHER" id="PTHR30454:SF0">
    <property type="entry name" value="4-HYDROXY-3-METHYLBUT-2-EN-1-YL DIPHOSPHATE SYNTHASE (FERREDOXIN), CHLOROPLASTIC"/>
    <property type="match status" value="1"/>
</dbReference>
<comment type="catalytic activity">
    <reaction evidence="7">
        <text>(2E)-4-hydroxy-3-methylbut-2-enyl diphosphate + oxidized [flavodoxin] + H2O + 2 H(+) = 2-C-methyl-D-erythritol 2,4-cyclic diphosphate + reduced [flavodoxin]</text>
        <dbReference type="Rhea" id="RHEA:43604"/>
        <dbReference type="Rhea" id="RHEA-COMP:10622"/>
        <dbReference type="Rhea" id="RHEA-COMP:10623"/>
        <dbReference type="ChEBI" id="CHEBI:15377"/>
        <dbReference type="ChEBI" id="CHEBI:15378"/>
        <dbReference type="ChEBI" id="CHEBI:57618"/>
        <dbReference type="ChEBI" id="CHEBI:58210"/>
        <dbReference type="ChEBI" id="CHEBI:58483"/>
        <dbReference type="ChEBI" id="CHEBI:128753"/>
        <dbReference type="EC" id="1.17.7.3"/>
    </reaction>
</comment>
<dbReference type="GO" id="GO:0046429">
    <property type="term" value="F:4-hydroxy-3-methylbut-2-en-1-yl diphosphate synthase activity (ferredoxin)"/>
    <property type="evidence" value="ECO:0007669"/>
    <property type="project" value="UniProtKB-UniRule"/>
</dbReference>
<dbReference type="InterPro" id="IPR004588">
    <property type="entry name" value="IspG_bac-typ"/>
</dbReference>
<evidence type="ECO:0000259" key="9">
    <source>
        <dbReference type="Pfam" id="PF26540"/>
    </source>
</evidence>
<feature type="binding site" evidence="7">
    <location>
        <position position="267"/>
    </location>
    <ligand>
        <name>[4Fe-4S] cluster</name>
        <dbReference type="ChEBI" id="CHEBI:49883"/>
    </ligand>
</feature>
<keyword evidence="5 7" id="KW-0411">Iron-sulfur</keyword>
<dbReference type="FunFam" id="3.30.413.10:FF:000005">
    <property type="entry name" value="4-hydroxy-3-methylbut-2-en-1-yl diphosphate synthase (flavodoxin)"/>
    <property type="match status" value="1"/>
</dbReference>
<evidence type="ECO:0000313" key="10">
    <source>
        <dbReference type="EMBL" id="MBC8540421.1"/>
    </source>
</evidence>
<feature type="binding site" evidence="7">
    <location>
        <position position="306"/>
    </location>
    <ligand>
        <name>[4Fe-4S] cluster</name>
        <dbReference type="ChEBI" id="CHEBI:49883"/>
    </ligand>
</feature>
<keyword evidence="3 7" id="KW-0560">Oxidoreductase</keyword>
<dbReference type="InterPro" id="IPR058578">
    <property type="entry name" value="IspG_TIM"/>
</dbReference>
<keyword evidence="2 7" id="KW-0479">Metal-binding</keyword>
<dbReference type="PIRSF" id="PIRSF004640">
    <property type="entry name" value="IspG"/>
    <property type="match status" value="1"/>
</dbReference>
<dbReference type="GO" id="GO:0141197">
    <property type="term" value="F:4-hydroxy-3-methylbut-2-enyl-diphosphate synthase activity (flavodoxin)"/>
    <property type="evidence" value="ECO:0007669"/>
    <property type="project" value="UniProtKB-EC"/>
</dbReference>
<comment type="pathway">
    <text evidence="7">Isoprenoid biosynthesis; isopentenyl diphosphate biosynthesis via DXP pathway; isopentenyl diphosphate from 1-deoxy-D-xylulose 5-phosphate: step 5/6.</text>
</comment>
<dbReference type="NCBIfam" id="TIGR00612">
    <property type="entry name" value="ispG_gcpE"/>
    <property type="match status" value="1"/>
</dbReference>
<dbReference type="EMBL" id="JACRSU010000002">
    <property type="protein sequence ID" value="MBC8540421.1"/>
    <property type="molecule type" value="Genomic_DNA"/>
</dbReference>
<dbReference type="GO" id="GO:0016114">
    <property type="term" value="P:terpenoid biosynthetic process"/>
    <property type="evidence" value="ECO:0007669"/>
    <property type="project" value="InterPro"/>
</dbReference>